<dbReference type="EMBL" id="HBFK01028961">
    <property type="protein sequence ID" value="CAD8751123.1"/>
    <property type="molecule type" value="Transcribed_RNA"/>
</dbReference>
<evidence type="ECO:0000313" key="3">
    <source>
        <dbReference type="EMBL" id="CAD8978657.1"/>
    </source>
</evidence>
<dbReference type="AlphaFoldDB" id="A0A6U2H4Z2"/>
<feature type="compositionally biased region" description="Basic residues" evidence="1">
    <location>
        <begin position="146"/>
        <end position="155"/>
    </location>
</feature>
<evidence type="ECO:0000256" key="1">
    <source>
        <dbReference type="SAM" id="MobiDB-lite"/>
    </source>
</evidence>
<reference evidence="3" key="1">
    <citation type="submission" date="2021-01" db="EMBL/GenBank/DDBJ databases">
        <authorList>
            <person name="Corre E."/>
            <person name="Pelletier E."/>
            <person name="Niang G."/>
            <person name="Scheremetjew M."/>
            <person name="Finn R."/>
            <person name="Kale V."/>
            <person name="Holt S."/>
            <person name="Cochrane G."/>
            <person name="Meng A."/>
            <person name="Brown T."/>
            <person name="Cohen L."/>
        </authorList>
    </citation>
    <scope>NUCLEOTIDE SEQUENCE</scope>
    <source>
        <strain evidence="2">CCMP441</strain>
        <strain evidence="3">CCMP644</strain>
    </source>
</reference>
<proteinExistence type="predicted"/>
<feature type="region of interest" description="Disordered" evidence="1">
    <location>
        <begin position="52"/>
        <end position="83"/>
    </location>
</feature>
<feature type="compositionally biased region" description="Basic and acidic residues" evidence="1">
    <location>
        <begin position="59"/>
        <end position="80"/>
    </location>
</feature>
<accession>A0A6U2H4Z2</accession>
<feature type="region of interest" description="Disordered" evidence="1">
    <location>
        <begin position="123"/>
        <end position="155"/>
    </location>
</feature>
<dbReference type="EMBL" id="HBFX01049370">
    <property type="protein sequence ID" value="CAD8978657.1"/>
    <property type="molecule type" value="Transcribed_RNA"/>
</dbReference>
<protein>
    <submittedName>
        <fullName evidence="3">Uncharacterized protein</fullName>
    </submittedName>
</protein>
<gene>
    <name evidence="3" type="ORF">HAND00432_LOCUS29665</name>
    <name evidence="2" type="ORF">HAND1043_LOCUS17629</name>
</gene>
<feature type="compositionally biased region" description="Polar residues" evidence="1">
    <location>
        <begin position="125"/>
        <end position="136"/>
    </location>
</feature>
<evidence type="ECO:0000313" key="2">
    <source>
        <dbReference type="EMBL" id="CAD8751123.1"/>
    </source>
</evidence>
<sequence length="155" mass="17431">MGGVCCGADNSFQPSKEDVERWQKKKSQSKGSIVPKVQYTPHVMSSEVRKAAGTLTNHKQWEKKKNQEDWRTKEAQKATPDKQVVSKAQEVLWVPHQGIKSYKELSEEFGSKNKKVLVRMASEKATGNYSPTQANRSAKAESANAKMKKSKSMKM</sequence>
<feature type="region of interest" description="Disordered" evidence="1">
    <location>
        <begin position="1"/>
        <end position="33"/>
    </location>
</feature>
<organism evidence="3">
    <name type="scientific">Hemiselmis andersenii</name>
    <name type="common">Cryptophyte alga</name>
    <dbReference type="NCBI Taxonomy" id="464988"/>
    <lineage>
        <taxon>Eukaryota</taxon>
        <taxon>Cryptophyceae</taxon>
        <taxon>Cryptomonadales</taxon>
        <taxon>Hemiselmidaceae</taxon>
        <taxon>Hemiselmis</taxon>
    </lineage>
</organism>
<name>A0A6U2H4Z2_HEMAN</name>